<dbReference type="InterPro" id="IPR043502">
    <property type="entry name" value="DNA/RNA_pol_sf"/>
</dbReference>
<dbReference type="Proteomes" id="UP000176951">
    <property type="component" value="Unassembled WGS sequence"/>
</dbReference>
<gene>
    <name evidence="2" type="ORF">A3A97_00605</name>
</gene>
<sequence>MKIQLVHTFEDIISVDNLLAAWQEFVKGKRGKYDVQEFSIRLMDNILELHEDLANHTYQHGGYQAFNISDPKPRNIHKAGVRDRLLHHAIYRILYPFFDKTFIADSYSCRKGKGTHKALNRFRHFSFVVNKNNTRTCWILKCDIKKFFANIDHKILKDSLEDYISDNKILWLLRNVIDSFSSTQSTKGLPLGNLTSQLLVNIYMNEFDQFVKHKLKAKHYIRYADDFVILSENHLWLKESILYIDNFLHNELELTLHPNKVFIKTLASGVDFLGWVHFPDHRVLRTTTKKRMIKRLQATDALETRQSYLGLLRYGNTYKIKGKIINF</sequence>
<evidence type="ECO:0000313" key="3">
    <source>
        <dbReference type="Proteomes" id="UP000176951"/>
    </source>
</evidence>
<dbReference type="PANTHER" id="PTHR34047">
    <property type="entry name" value="NUCLEAR INTRON MATURASE 1, MITOCHONDRIAL-RELATED"/>
    <property type="match status" value="1"/>
</dbReference>
<dbReference type="InterPro" id="IPR000477">
    <property type="entry name" value="RT_dom"/>
</dbReference>
<evidence type="ECO:0000313" key="2">
    <source>
        <dbReference type="EMBL" id="OHA52035.1"/>
    </source>
</evidence>
<name>A0A1G2PUQ7_9BACT</name>
<comment type="caution">
    <text evidence="2">The sequence shown here is derived from an EMBL/GenBank/DDBJ whole genome shotgun (WGS) entry which is preliminary data.</text>
</comment>
<reference evidence="2 3" key="1">
    <citation type="journal article" date="2016" name="Nat. Commun.">
        <title>Thousands of microbial genomes shed light on interconnected biogeochemical processes in an aquifer system.</title>
        <authorList>
            <person name="Anantharaman K."/>
            <person name="Brown C.T."/>
            <person name="Hug L.A."/>
            <person name="Sharon I."/>
            <person name="Castelle C.J."/>
            <person name="Probst A.J."/>
            <person name="Thomas B.C."/>
            <person name="Singh A."/>
            <person name="Wilkins M.J."/>
            <person name="Karaoz U."/>
            <person name="Brodie E.L."/>
            <person name="Williams K.H."/>
            <person name="Hubbard S.S."/>
            <person name="Banfield J.F."/>
        </authorList>
    </citation>
    <scope>NUCLEOTIDE SEQUENCE [LARGE SCALE GENOMIC DNA]</scope>
</reference>
<dbReference type="Pfam" id="PF00078">
    <property type="entry name" value="RVT_1"/>
    <property type="match status" value="1"/>
</dbReference>
<feature type="domain" description="Reverse transcriptase" evidence="1">
    <location>
        <begin position="57"/>
        <end position="277"/>
    </location>
</feature>
<dbReference type="PROSITE" id="PS50878">
    <property type="entry name" value="RT_POL"/>
    <property type="match status" value="1"/>
</dbReference>
<dbReference type="AlphaFoldDB" id="A0A1G2PUQ7"/>
<dbReference type="EMBL" id="MHSW01000014">
    <property type="protein sequence ID" value="OHA52035.1"/>
    <property type="molecule type" value="Genomic_DNA"/>
</dbReference>
<dbReference type="PANTHER" id="PTHR34047:SF8">
    <property type="entry name" value="PROTEIN YKFC"/>
    <property type="match status" value="1"/>
</dbReference>
<evidence type="ECO:0000259" key="1">
    <source>
        <dbReference type="PROSITE" id="PS50878"/>
    </source>
</evidence>
<accession>A0A1G2PUQ7</accession>
<organism evidence="2 3">
    <name type="scientific">Candidatus Terrybacteria bacterium RIFCSPLOWO2_01_FULL_40_23</name>
    <dbReference type="NCBI Taxonomy" id="1802366"/>
    <lineage>
        <taxon>Bacteria</taxon>
        <taxon>Candidatus Terryibacteriota</taxon>
    </lineage>
</organism>
<proteinExistence type="predicted"/>
<dbReference type="SUPFAM" id="SSF56672">
    <property type="entry name" value="DNA/RNA polymerases"/>
    <property type="match status" value="1"/>
</dbReference>
<protein>
    <recommendedName>
        <fullName evidence="1">Reverse transcriptase domain-containing protein</fullName>
    </recommendedName>
</protein>
<dbReference type="CDD" id="cd01651">
    <property type="entry name" value="RT_G2_intron"/>
    <property type="match status" value="1"/>
</dbReference>
<dbReference type="InterPro" id="IPR051083">
    <property type="entry name" value="GrpII_Intron_Splice-Mob/Def"/>
</dbReference>